<gene>
    <name evidence="3" type="ORF">GGR23_002140</name>
</gene>
<evidence type="ECO:0000313" key="3">
    <source>
        <dbReference type="EMBL" id="MBB4064953.1"/>
    </source>
</evidence>
<dbReference type="Pfam" id="PF08291">
    <property type="entry name" value="Peptidase_M15_3"/>
    <property type="match status" value="1"/>
</dbReference>
<evidence type="ECO:0000256" key="1">
    <source>
        <dbReference type="SAM" id="MobiDB-lite"/>
    </source>
</evidence>
<evidence type="ECO:0000313" key="4">
    <source>
        <dbReference type="Proteomes" id="UP000528286"/>
    </source>
</evidence>
<protein>
    <submittedName>
        <fullName evidence="3">Uncharacterized protein YcbK (DUF882 family)</fullName>
    </submittedName>
</protein>
<dbReference type="EMBL" id="JACIEZ010000003">
    <property type="protein sequence ID" value="MBB4064953.1"/>
    <property type="molecule type" value="Genomic_DNA"/>
</dbReference>
<evidence type="ECO:0000259" key="2">
    <source>
        <dbReference type="Pfam" id="PF08291"/>
    </source>
</evidence>
<dbReference type="RefSeq" id="WP_183366242.1">
    <property type="nucleotide sequence ID" value="NZ_JACIEZ010000003.1"/>
</dbReference>
<dbReference type="InterPro" id="IPR013230">
    <property type="entry name" value="Peptidase_M15A_C"/>
</dbReference>
<dbReference type="SUPFAM" id="SSF55166">
    <property type="entry name" value="Hedgehog/DD-peptidase"/>
    <property type="match status" value="1"/>
</dbReference>
<proteinExistence type="predicted"/>
<dbReference type="Gene3D" id="3.30.1380.10">
    <property type="match status" value="1"/>
</dbReference>
<name>A0A7W6J6S6_9HYPH</name>
<sequence length="335" mass="35162">MPFQHLDHGQGRRKPLFSSLALLLAGSIALTGCVSSKGKDPMADLLTPDAESIAAADDPARQSPAKADPASPTAEYAAAPGQAPEGSQPGAAANQDRPDMAASVMQATGINANRSSIFASAPQPTAIAPGEAPVEQASGATGFNATNASFFSASGKNPLLASADTGETGSADDMEADDVPLILRGKLYSSRDLGPDPNDTATDMVTMASLPSMTRQAVTGLLVQNPSVQTSCFKPQLLNMLHEAEAHFGKRIVVTSGFRDPEHNARVGGAKRSQHLHCNAADIQMVGVSKWDLARYFRGRPDIGGVGTYCSTNSIHVDIGPRRDWNWKCRPDTEL</sequence>
<feature type="region of interest" description="Disordered" evidence="1">
    <location>
        <begin position="49"/>
        <end position="98"/>
    </location>
</feature>
<comment type="caution">
    <text evidence="3">The sequence shown here is derived from an EMBL/GenBank/DDBJ whole genome shotgun (WGS) entry which is preliminary data.</text>
</comment>
<organism evidence="3 4">
    <name type="scientific">Gellertiella hungarica</name>
    <dbReference type="NCBI Taxonomy" id="1572859"/>
    <lineage>
        <taxon>Bacteria</taxon>
        <taxon>Pseudomonadati</taxon>
        <taxon>Pseudomonadota</taxon>
        <taxon>Alphaproteobacteria</taxon>
        <taxon>Hyphomicrobiales</taxon>
        <taxon>Rhizobiaceae</taxon>
        <taxon>Gellertiella</taxon>
    </lineage>
</organism>
<dbReference type="InterPro" id="IPR009045">
    <property type="entry name" value="Zn_M74/Hedgehog-like"/>
</dbReference>
<dbReference type="AlphaFoldDB" id="A0A7W6J6S6"/>
<accession>A0A7W6J6S6</accession>
<keyword evidence="4" id="KW-1185">Reference proteome</keyword>
<feature type="domain" description="Peptidase M15A C-terminal" evidence="2">
    <location>
        <begin position="219"/>
        <end position="318"/>
    </location>
</feature>
<dbReference type="Proteomes" id="UP000528286">
    <property type="component" value="Unassembled WGS sequence"/>
</dbReference>
<reference evidence="3 4" key="1">
    <citation type="submission" date="2020-08" db="EMBL/GenBank/DDBJ databases">
        <title>Genomic Encyclopedia of Type Strains, Phase IV (KMG-IV): sequencing the most valuable type-strain genomes for metagenomic binning, comparative biology and taxonomic classification.</title>
        <authorList>
            <person name="Goeker M."/>
        </authorList>
    </citation>
    <scope>NUCLEOTIDE SEQUENCE [LARGE SCALE GENOMIC DNA]</scope>
    <source>
        <strain evidence="3 4">DSM 29853</strain>
    </source>
</reference>